<dbReference type="GO" id="GO:0003677">
    <property type="term" value="F:DNA binding"/>
    <property type="evidence" value="ECO:0007669"/>
    <property type="project" value="InterPro"/>
</dbReference>
<dbReference type="SUPFAM" id="SSF48452">
    <property type="entry name" value="TPR-like"/>
    <property type="match status" value="1"/>
</dbReference>
<keyword evidence="4" id="KW-1185">Reference proteome</keyword>
<dbReference type="Gene3D" id="1.10.10.10">
    <property type="entry name" value="Winged helix-like DNA-binding domain superfamily/Winged helix DNA-binding domain"/>
    <property type="match status" value="1"/>
</dbReference>
<keyword evidence="2" id="KW-0812">Transmembrane</keyword>
<protein>
    <recommendedName>
        <fullName evidence="5">Tetratricopeptide repeat-containing protein</fullName>
    </recommendedName>
</protein>
<dbReference type="GO" id="GO:0006355">
    <property type="term" value="P:regulation of DNA-templated transcription"/>
    <property type="evidence" value="ECO:0007669"/>
    <property type="project" value="InterPro"/>
</dbReference>
<dbReference type="EMBL" id="FTPU01000008">
    <property type="protein sequence ID" value="SIT96316.1"/>
    <property type="molecule type" value="Genomic_DNA"/>
</dbReference>
<dbReference type="RefSeq" id="WP_076782366.1">
    <property type="nucleotide sequence ID" value="NZ_FTPU01000008.1"/>
</dbReference>
<dbReference type="InterPro" id="IPR016032">
    <property type="entry name" value="Sig_transdc_resp-reg_C-effctor"/>
</dbReference>
<dbReference type="OrthoDB" id="1413523at2"/>
<reference evidence="4" key="1">
    <citation type="submission" date="2016-10" db="EMBL/GenBank/DDBJ databases">
        <authorList>
            <person name="Varghese N."/>
            <person name="Submissions S."/>
        </authorList>
    </citation>
    <scope>NUCLEOTIDE SEQUENCE [LARGE SCALE GENOMIC DNA]</scope>
    <source>
        <strain evidence="4">DSM 19482</strain>
    </source>
</reference>
<dbReference type="SUPFAM" id="SSF46894">
    <property type="entry name" value="C-terminal effector domain of the bipartite response regulators"/>
    <property type="match status" value="1"/>
</dbReference>
<dbReference type="InterPro" id="IPR011990">
    <property type="entry name" value="TPR-like_helical_dom_sf"/>
</dbReference>
<keyword evidence="2" id="KW-1133">Transmembrane helix</keyword>
<dbReference type="Gene3D" id="1.25.40.10">
    <property type="entry name" value="Tetratricopeptide repeat domain"/>
    <property type="match status" value="1"/>
</dbReference>
<dbReference type="STRING" id="1121284.SAMN05660493_00993"/>
<keyword evidence="2" id="KW-0472">Membrane</keyword>
<evidence type="ECO:0000256" key="1">
    <source>
        <dbReference type="SAM" id="Coils"/>
    </source>
</evidence>
<organism evidence="3 4">
    <name type="scientific">Epilithonimonas bovis DSM 19482</name>
    <dbReference type="NCBI Taxonomy" id="1121284"/>
    <lineage>
        <taxon>Bacteria</taxon>
        <taxon>Pseudomonadati</taxon>
        <taxon>Bacteroidota</taxon>
        <taxon>Flavobacteriia</taxon>
        <taxon>Flavobacteriales</taxon>
        <taxon>Weeksellaceae</taxon>
        <taxon>Chryseobacterium group</taxon>
        <taxon>Epilithonimonas</taxon>
    </lineage>
</organism>
<evidence type="ECO:0000313" key="3">
    <source>
        <dbReference type="EMBL" id="SIT96316.1"/>
    </source>
</evidence>
<evidence type="ECO:0000256" key="2">
    <source>
        <dbReference type="SAM" id="Phobius"/>
    </source>
</evidence>
<gene>
    <name evidence="3" type="ORF">SAMN05660493_00993</name>
</gene>
<feature type="coiled-coil region" evidence="1">
    <location>
        <begin position="406"/>
        <end position="468"/>
    </location>
</feature>
<evidence type="ECO:0000313" key="4">
    <source>
        <dbReference type="Proteomes" id="UP000187261"/>
    </source>
</evidence>
<sequence>MFKFLYFSLLLLGGINVLFSQTIRIDKNLQGRKQIESIILQEKSFGKDTVRLKSYLAPLLKSSDKKLHVVYYNLLATGISKAWDRVNISSDRYYKLSIETAKALHHPGLEIWALVNYGFYLYNYTKIAAALPVYMDADAKINKTDPSQMIFPSLCYKNLGFFFGTIGDRAEAVTYLKKAEQFAGSGYGDLAAIQDNIAFYLIGNSQFAEAEKYLSEAAHNALKIKDNERYAKILGNYGNLSFKKKNYSAAIDYYLKDIQYSRLAKAEKNTMFAQIQLSRALIMNNDIPQARSNLAEAAKYARSKAYYMSFEKDIQELNLQIALKENNVPQELAARRRLSQLDDSLAHLDSQSNLDQSNLLAQKERYTSKLSLANAKYENEQLKTTAFIIIAAILLILIMLIIFINKKQQKNRKIQYEKNVLKLQLDKLSSEQKLSDTHFTLEAMNTYLSEKNLQIERLNKEITRVHKQSDYSALEKQQQKLQRLLDSHLMTDENWLRFKRAFQKEQPDFYNQLIHNFPDLTESNIRIIILLKLGLINQEIASLLGITPEAVKKSKQRLRKKIGSEYDAIFYEI</sequence>
<dbReference type="Proteomes" id="UP000187261">
    <property type="component" value="Unassembled WGS sequence"/>
</dbReference>
<proteinExistence type="predicted"/>
<evidence type="ECO:0008006" key="5">
    <source>
        <dbReference type="Google" id="ProtNLM"/>
    </source>
</evidence>
<accession>A0A1U7PRX3</accession>
<name>A0A1U7PRX3_9FLAO</name>
<keyword evidence="1" id="KW-0175">Coiled coil</keyword>
<dbReference type="AlphaFoldDB" id="A0A1U7PRX3"/>
<dbReference type="InterPro" id="IPR036388">
    <property type="entry name" value="WH-like_DNA-bd_sf"/>
</dbReference>
<feature type="transmembrane region" description="Helical" evidence="2">
    <location>
        <begin position="386"/>
        <end position="404"/>
    </location>
</feature>